<organism evidence="1 2">
    <name type="scientific">Caligus rogercresseyi</name>
    <name type="common">Sea louse</name>
    <dbReference type="NCBI Taxonomy" id="217165"/>
    <lineage>
        <taxon>Eukaryota</taxon>
        <taxon>Metazoa</taxon>
        <taxon>Ecdysozoa</taxon>
        <taxon>Arthropoda</taxon>
        <taxon>Crustacea</taxon>
        <taxon>Multicrustacea</taxon>
        <taxon>Hexanauplia</taxon>
        <taxon>Copepoda</taxon>
        <taxon>Siphonostomatoida</taxon>
        <taxon>Caligidae</taxon>
        <taxon>Caligus</taxon>
    </lineage>
</organism>
<name>A0A7T8GR74_CALRO</name>
<keyword evidence="2" id="KW-1185">Reference proteome</keyword>
<reference evidence="2" key="1">
    <citation type="submission" date="2021-01" db="EMBL/GenBank/DDBJ databases">
        <title>Caligus Genome Assembly.</title>
        <authorList>
            <person name="Gallardo-Escarate C."/>
        </authorList>
    </citation>
    <scope>NUCLEOTIDE SEQUENCE [LARGE SCALE GENOMIC DNA]</scope>
</reference>
<dbReference type="AlphaFoldDB" id="A0A7T8GR74"/>
<evidence type="ECO:0000313" key="2">
    <source>
        <dbReference type="Proteomes" id="UP000595437"/>
    </source>
</evidence>
<accession>A0A7T8GR74</accession>
<dbReference type="EMBL" id="CP045904">
    <property type="protein sequence ID" value="QQP36106.1"/>
    <property type="molecule type" value="Genomic_DNA"/>
</dbReference>
<gene>
    <name evidence="1" type="ORF">FKW44_021096</name>
</gene>
<dbReference type="OrthoDB" id="10017160at2759"/>
<evidence type="ECO:0000313" key="1">
    <source>
        <dbReference type="EMBL" id="QQP36106.1"/>
    </source>
</evidence>
<sequence length="62" mass="7357">MHHFHLLPHSPLQMDTCDFRSYFFIRIKLAKTVNEIHGGLIFTFPDSSPGLITIKRWRKGFR</sequence>
<dbReference type="Proteomes" id="UP000595437">
    <property type="component" value="Chromosome 15"/>
</dbReference>
<proteinExistence type="predicted"/>
<protein>
    <submittedName>
        <fullName evidence="1">Uncharacterized protein</fullName>
    </submittedName>
</protein>